<dbReference type="EMBL" id="SRLO01000143">
    <property type="protein sequence ID" value="TNN71998.1"/>
    <property type="molecule type" value="Genomic_DNA"/>
</dbReference>
<comment type="caution">
    <text evidence="2">The sequence shown here is derived from an EMBL/GenBank/DDBJ whole genome shotgun (WGS) entry which is preliminary data.</text>
</comment>
<evidence type="ECO:0000313" key="2">
    <source>
        <dbReference type="EMBL" id="TNN71998.1"/>
    </source>
</evidence>
<evidence type="ECO:0000256" key="1">
    <source>
        <dbReference type="SAM" id="MobiDB-lite"/>
    </source>
</evidence>
<sequence>MSCSSLMLPCQMPRGSDTHIRLHYSSSFSDTAELNNEERHAQPLKVALNPRVPQKPSSERQVDEGPAGRRDPKEGESSTIVIIPPAADAAACQWSATAGEHWGCRGRPRHRLQLPN</sequence>
<evidence type="ECO:0000313" key="3">
    <source>
        <dbReference type="Proteomes" id="UP000314294"/>
    </source>
</evidence>
<reference evidence="2 3" key="1">
    <citation type="submission" date="2019-03" db="EMBL/GenBank/DDBJ databases">
        <title>First draft genome of Liparis tanakae, snailfish: a comprehensive survey of snailfish specific genes.</title>
        <authorList>
            <person name="Kim W."/>
            <person name="Song I."/>
            <person name="Jeong J.-H."/>
            <person name="Kim D."/>
            <person name="Kim S."/>
            <person name="Ryu S."/>
            <person name="Song J.Y."/>
            <person name="Lee S.K."/>
        </authorList>
    </citation>
    <scope>NUCLEOTIDE SEQUENCE [LARGE SCALE GENOMIC DNA]</scope>
    <source>
        <tissue evidence="2">Muscle</tissue>
    </source>
</reference>
<keyword evidence="3" id="KW-1185">Reference proteome</keyword>
<organism evidence="2 3">
    <name type="scientific">Liparis tanakae</name>
    <name type="common">Tanaka's snailfish</name>
    <dbReference type="NCBI Taxonomy" id="230148"/>
    <lineage>
        <taxon>Eukaryota</taxon>
        <taxon>Metazoa</taxon>
        <taxon>Chordata</taxon>
        <taxon>Craniata</taxon>
        <taxon>Vertebrata</taxon>
        <taxon>Euteleostomi</taxon>
        <taxon>Actinopterygii</taxon>
        <taxon>Neopterygii</taxon>
        <taxon>Teleostei</taxon>
        <taxon>Neoteleostei</taxon>
        <taxon>Acanthomorphata</taxon>
        <taxon>Eupercaria</taxon>
        <taxon>Perciformes</taxon>
        <taxon>Cottioidei</taxon>
        <taxon>Cottales</taxon>
        <taxon>Liparidae</taxon>
        <taxon>Liparis</taxon>
    </lineage>
</organism>
<gene>
    <name evidence="2" type="ORF">EYF80_017786</name>
</gene>
<feature type="compositionally biased region" description="Basic and acidic residues" evidence="1">
    <location>
        <begin position="57"/>
        <end position="76"/>
    </location>
</feature>
<accession>A0A4Z2I237</accession>
<dbReference type="AlphaFoldDB" id="A0A4Z2I237"/>
<dbReference type="Proteomes" id="UP000314294">
    <property type="component" value="Unassembled WGS sequence"/>
</dbReference>
<proteinExistence type="predicted"/>
<name>A0A4Z2I237_9TELE</name>
<protein>
    <submittedName>
        <fullName evidence="2">Uncharacterized protein</fullName>
    </submittedName>
</protein>
<feature type="region of interest" description="Disordered" evidence="1">
    <location>
        <begin position="33"/>
        <end position="78"/>
    </location>
</feature>